<dbReference type="EMBL" id="JARIHO010000002">
    <property type="protein sequence ID" value="KAJ7366398.1"/>
    <property type="molecule type" value="Genomic_DNA"/>
</dbReference>
<proteinExistence type="predicted"/>
<evidence type="ECO:0000313" key="1">
    <source>
        <dbReference type="EMBL" id="KAJ7366398.1"/>
    </source>
</evidence>
<dbReference type="AlphaFoldDB" id="A0AAD7AQY3"/>
<protein>
    <submittedName>
        <fullName evidence="1">Uncharacterized protein</fullName>
    </submittedName>
</protein>
<gene>
    <name evidence="1" type="ORF">DFH08DRAFT_679288</name>
</gene>
<comment type="caution">
    <text evidence="1">The sequence shown here is derived from an EMBL/GenBank/DDBJ whole genome shotgun (WGS) entry which is preliminary data.</text>
</comment>
<reference evidence="1" key="1">
    <citation type="submission" date="2023-03" db="EMBL/GenBank/DDBJ databases">
        <title>Massive genome expansion in bonnet fungi (Mycena s.s.) driven by repeated elements and novel gene families across ecological guilds.</title>
        <authorList>
            <consortium name="Lawrence Berkeley National Laboratory"/>
            <person name="Harder C.B."/>
            <person name="Miyauchi S."/>
            <person name="Viragh M."/>
            <person name="Kuo A."/>
            <person name="Thoen E."/>
            <person name="Andreopoulos B."/>
            <person name="Lu D."/>
            <person name="Skrede I."/>
            <person name="Drula E."/>
            <person name="Henrissat B."/>
            <person name="Morin E."/>
            <person name="Kohler A."/>
            <person name="Barry K."/>
            <person name="LaButti K."/>
            <person name="Morin E."/>
            <person name="Salamov A."/>
            <person name="Lipzen A."/>
            <person name="Mereny Z."/>
            <person name="Hegedus B."/>
            <person name="Baldrian P."/>
            <person name="Stursova M."/>
            <person name="Weitz H."/>
            <person name="Taylor A."/>
            <person name="Grigoriev I.V."/>
            <person name="Nagy L.G."/>
            <person name="Martin F."/>
            <person name="Kauserud H."/>
        </authorList>
    </citation>
    <scope>NUCLEOTIDE SEQUENCE</scope>
    <source>
        <strain evidence="1">CBHHK002</strain>
    </source>
</reference>
<name>A0AAD7AQY3_9AGAR</name>
<sequence>IERTPDLYLYKMQEQLRELCDIEVSLLTIWRALQRRGFNRKQVSRLSSFLPFTNTRWVSRVAAQRDENPRDNYQYHIFTTYCADQLVFVDEAACNCSTTKWGWAWAPCGEQA</sequence>
<accession>A0AAD7AQY3</accession>
<evidence type="ECO:0000313" key="2">
    <source>
        <dbReference type="Proteomes" id="UP001218218"/>
    </source>
</evidence>
<organism evidence="1 2">
    <name type="scientific">Mycena albidolilacea</name>
    <dbReference type="NCBI Taxonomy" id="1033008"/>
    <lineage>
        <taxon>Eukaryota</taxon>
        <taxon>Fungi</taxon>
        <taxon>Dikarya</taxon>
        <taxon>Basidiomycota</taxon>
        <taxon>Agaricomycotina</taxon>
        <taxon>Agaricomycetes</taxon>
        <taxon>Agaricomycetidae</taxon>
        <taxon>Agaricales</taxon>
        <taxon>Marasmiineae</taxon>
        <taxon>Mycenaceae</taxon>
        <taxon>Mycena</taxon>
    </lineage>
</organism>
<feature type="non-terminal residue" evidence="1">
    <location>
        <position position="1"/>
    </location>
</feature>
<keyword evidence="2" id="KW-1185">Reference proteome</keyword>
<dbReference type="Proteomes" id="UP001218218">
    <property type="component" value="Unassembled WGS sequence"/>
</dbReference>